<dbReference type="EMBL" id="JASDDK010000004">
    <property type="protein sequence ID" value="MDN3493471.1"/>
    <property type="molecule type" value="Genomic_DNA"/>
</dbReference>
<keyword evidence="2" id="KW-1185">Reference proteome</keyword>
<reference evidence="1 2" key="1">
    <citation type="journal article" date="2023" name="Int. J. Syst. Evol. Microbiol.">
        <title>Winogradskyella bathintestinalis sp. nov., isolated from the intestine of the deep-sea loosejaw dragonfish, Malacosteus niger.</title>
        <authorList>
            <person name="Uniacke-Lowe S."/>
            <person name="Johnson C.N."/>
            <person name="Stanton C."/>
            <person name="Hill C."/>
            <person name="Ross P."/>
        </authorList>
    </citation>
    <scope>NUCLEOTIDE SEQUENCE [LARGE SCALE GENOMIC DNA]</scope>
    <source>
        <strain evidence="1 2">APC 3343</strain>
    </source>
</reference>
<evidence type="ECO:0008006" key="3">
    <source>
        <dbReference type="Google" id="ProtNLM"/>
    </source>
</evidence>
<evidence type="ECO:0000313" key="2">
    <source>
        <dbReference type="Proteomes" id="UP001231197"/>
    </source>
</evidence>
<dbReference type="SUPFAM" id="SSF109854">
    <property type="entry name" value="DinB/YfiT-like putative metalloenzymes"/>
    <property type="match status" value="1"/>
</dbReference>
<dbReference type="Gene3D" id="1.20.120.450">
    <property type="entry name" value="dinb family like domain"/>
    <property type="match status" value="1"/>
</dbReference>
<dbReference type="InterPro" id="IPR034660">
    <property type="entry name" value="DinB/YfiT-like"/>
</dbReference>
<dbReference type="Proteomes" id="UP001231197">
    <property type="component" value="Unassembled WGS sequence"/>
</dbReference>
<gene>
    <name evidence="1" type="ORF">QMA06_12125</name>
</gene>
<dbReference type="RefSeq" id="WP_290207130.1">
    <property type="nucleotide sequence ID" value="NZ_JASDDK010000004.1"/>
</dbReference>
<proteinExistence type="predicted"/>
<organism evidence="1 2">
    <name type="scientific">Winogradskyella bathintestinalis</name>
    <dbReference type="NCBI Taxonomy" id="3035208"/>
    <lineage>
        <taxon>Bacteria</taxon>
        <taxon>Pseudomonadati</taxon>
        <taxon>Bacteroidota</taxon>
        <taxon>Flavobacteriia</taxon>
        <taxon>Flavobacteriales</taxon>
        <taxon>Flavobacteriaceae</taxon>
        <taxon>Winogradskyella</taxon>
    </lineage>
</organism>
<protein>
    <recommendedName>
        <fullName evidence="3">DinB family protein</fullName>
    </recommendedName>
</protein>
<comment type="caution">
    <text evidence="1">The sequence shown here is derived from an EMBL/GenBank/DDBJ whole genome shotgun (WGS) entry which is preliminary data.</text>
</comment>
<accession>A0ABT7ZWT3</accession>
<name>A0ABT7ZWT3_9FLAO</name>
<sequence>MKHIVLVFIFLIWQLSFTQTVEKLPYSEMPEYPKEITASTIAARMVDALGFRFYWASDSLIEKDLNFKANADGRTSFETIQHIYDLSQIIVNATLNRSNSSNDNDLNYLELRSKTLHNLKSAADILRNSDDVSQFKIKFGEREFPFWNQINGPITDAIWHCGQLSIYRRTTGNPINPKVNFFTGKLRE</sequence>
<evidence type="ECO:0000313" key="1">
    <source>
        <dbReference type="EMBL" id="MDN3493471.1"/>
    </source>
</evidence>